<feature type="region of interest" description="Disordered" evidence="1">
    <location>
        <begin position="27"/>
        <end position="125"/>
    </location>
</feature>
<organism evidence="2 3">
    <name type="scientific">Lophium mytilinum</name>
    <dbReference type="NCBI Taxonomy" id="390894"/>
    <lineage>
        <taxon>Eukaryota</taxon>
        <taxon>Fungi</taxon>
        <taxon>Dikarya</taxon>
        <taxon>Ascomycota</taxon>
        <taxon>Pezizomycotina</taxon>
        <taxon>Dothideomycetes</taxon>
        <taxon>Pleosporomycetidae</taxon>
        <taxon>Mytilinidiales</taxon>
        <taxon>Mytilinidiaceae</taxon>
        <taxon>Lophium</taxon>
    </lineage>
</organism>
<name>A0A6A6QF19_9PEZI</name>
<evidence type="ECO:0000256" key="1">
    <source>
        <dbReference type="SAM" id="MobiDB-lite"/>
    </source>
</evidence>
<dbReference type="EMBL" id="MU004196">
    <property type="protein sequence ID" value="KAF2490872.1"/>
    <property type="molecule type" value="Genomic_DNA"/>
</dbReference>
<dbReference type="AlphaFoldDB" id="A0A6A6QF19"/>
<proteinExistence type="predicted"/>
<protein>
    <submittedName>
        <fullName evidence="2">Uncharacterized protein</fullName>
    </submittedName>
</protein>
<gene>
    <name evidence="2" type="ORF">BU16DRAFT_565805</name>
</gene>
<reference evidence="2" key="1">
    <citation type="journal article" date="2020" name="Stud. Mycol.">
        <title>101 Dothideomycetes genomes: a test case for predicting lifestyles and emergence of pathogens.</title>
        <authorList>
            <person name="Haridas S."/>
            <person name="Albert R."/>
            <person name="Binder M."/>
            <person name="Bloem J."/>
            <person name="Labutti K."/>
            <person name="Salamov A."/>
            <person name="Andreopoulos B."/>
            <person name="Baker S."/>
            <person name="Barry K."/>
            <person name="Bills G."/>
            <person name="Bluhm B."/>
            <person name="Cannon C."/>
            <person name="Castanera R."/>
            <person name="Culley D."/>
            <person name="Daum C."/>
            <person name="Ezra D."/>
            <person name="Gonzalez J."/>
            <person name="Henrissat B."/>
            <person name="Kuo A."/>
            <person name="Liang C."/>
            <person name="Lipzen A."/>
            <person name="Lutzoni F."/>
            <person name="Magnuson J."/>
            <person name="Mondo S."/>
            <person name="Nolan M."/>
            <person name="Ohm R."/>
            <person name="Pangilinan J."/>
            <person name="Park H.-J."/>
            <person name="Ramirez L."/>
            <person name="Alfaro M."/>
            <person name="Sun H."/>
            <person name="Tritt A."/>
            <person name="Yoshinaga Y."/>
            <person name="Zwiers L.-H."/>
            <person name="Turgeon B."/>
            <person name="Goodwin S."/>
            <person name="Spatafora J."/>
            <person name="Crous P."/>
            <person name="Grigoriev I."/>
        </authorList>
    </citation>
    <scope>NUCLEOTIDE SEQUENCE</scope>
    <source>
        <strain evidence="2">CBS 269.34</strain>
    </source>
</reference>
<dbReference type="Proteomes" id="UP000799750">
    <property type="component" value="Unassembled WGS sequence"/>
</dbReference>
<keyword evidence="3" id="KW-1185">Reference proteome</keyword>
<accession>A0A6A6QF19</accession>
<sequence length="203" mass="20780">MRCGTPLDAALQASHAVSHAVNPPSVAASLKGLSSSRGPPPAGPSTPLGRSRTQPAQRRQPSRIAANQDRGAPSSSTAGSVRRKSNHQSAGPLGRLSIAGSITRASAPKNPASSPDYSDGAPFAEQPANFGMQRFACPPWLGSAGHFSACIAPGGGPDTWGPRARAAHVTQTSWRQSPMCMGGFSPAAMFGRPPKSVRPPSSV</sequence>
<evidence type="ECO:0000313" key="3">
    <source>
        <dbReference type="Proteomes" id="UP000799750"/>
    </source>
</evidence>
<evidence type="ECO:0000313" key="2">
    <source>
        <dbReference type="EMBL" id="KAF2490872.1"/>
    </source>
</evidence>